<keyword evidence="2 7" id="KW-0645">Protease</keyword>
<comment type="caution">
    <text evidence="8">The sequence shown here is derived from an EMBL/GenBank/DDBJ whole genome shotgun (WGS) entry which is preliminary data.</text>
</comment>
<dbReference type="Pfam" id="PF01457">
    <property type="entry name" value="Peptidase_M8"/>
    <property type="match status" value="1"/>
</dbReference>
<dbReference type="EMBL" id="NBCO01000031">
    <property type="protein sequence ID" value="ORC85916.1"/>
    <property type="molecule type" value="Genomic_DNA"/>
</dbReference>
<comment type="similarity">
    <text evidence="1 7">Belongs to the peptidase M8 family.</text>
</comment>
<keyword evidence="9" id="KW-1185">Reference proteome</keyword>
<dbReference type="Proteomes" id="UP000192257">
    <property type="component" value="Unassembled WGS sequence"/>
</dbReference>
<evidence type="ECO:0000256" key="3">
    <source>
        <dbReference type="ARBA" id="ARBA00022723"/>
    </source>
</evidence>
<keyword evidence="6 7" id="KW-0482">Metalloprotease</keyword>
<dbReference type="Gene3D" id="2.30.34.10">
    <property type="entry name" value="Leishmanolysin domain 4"/>
    <property type="match status" value="1"/>
</dbReference>
<keyword evidence="4 7" id="KW-0378">Hydrolase</keyword>
<accession>A0A1X0NMH2</accession>
<name>A0A1X0NMH2_9TRYP</name>
<feature type="non-terminal residue" evidence="8">
    <location>
        <position position="1"/>
    </location>
</feature>
<dbReference type="GO" id="GO:0004222">
    <property type="term" value="F:metalloendopeptidase activity"/>
    <property type="evidence" value="ECO:0007669"/>
    <property type="project" value="UniProtKB-UniRule"/>
</dbReference>
<dbReference type="GO" id="GO:0016020">
    <property type="term" value="C:membrane"/>
    <property type="evidence" value="ECO:0007669"/>
    <property type="project" value="InterPro"/>
</dbReference>
<dbReference type="GO" id="GO:0046872">
    <property type="term" value="F:metal ion binding"/>
    <property type="evidence" value="ECO:0007669"/>
    <property type="project" value="UniProtKB-KW"/>
</dbReference>
<dbReference type="GO" id="GO:0007155">
    <property type="term" value="P:cell adhesion"/>
    <property type="evidence" value="ECO:0007669"/>
    <property type="project" value="InterPro"/>
</dbReference>
<evidence type="ECO:0000313" key="8">
    <source>
        <dbReference type="EMBL" id="ORC85916.1"/>
    </source>
</evidence>
<comment type="cofactor">
    <cofactor evidence="7">
        <name>Zn(2+)</name>
        <dbReference type="ChEBI" id="CHEBI:29105"/>
    </cofactor>
    <text evidence="7">Binds 1 zinc ion per subunit.</text>
</comment>
<dbReference type="AlphaFoldDB" id="A0A1X0NMH2"/>
<dbReference type="SUPFAM" id="SSF55486">
    <property type="entry name" value="Metalloproteases ('zincins'), catalytic domain"/>
    <property type="match status" value="1"/>
</dbReference>
<evidence type="ECO:0000256" key="7">
    <source>
        <dbReference type="RuleBase" id="RU366077"/>
    </source>
</evidence>
<proteinExistence type="inferred from homology"/>
<dbReference type="InterPro" id="IPR001577">
    <property type="entry name" value="Peptidase_M8"/>
</dbReference>
<evidence type="ECO:0000256" key="4">
    <source>
        <dbReference type="ARBA" id="ARBA00022801"/>
    </source>
</evidence>
<dbReference type="GO" id="GO:0006508">
    <property type="term" value="P:proteolysis"/>
    <property type="evidence" value="ECO:0007669"/>
    <property type="project" value="UniProtKB-KW"/>
</dbReference>
<evidence type="ECO:0000256" key="1">
    <source>
        <dbReference type="ARBA" id="ARBA00005860"/>
    </source>
</evidence>
<keyword evidence="5 7" id="KW-0862">Zinc</keyword>
<sequence length="118" mass="12861">RDGPKMAELDDVCPIIKPLVHTSCETGNAKDMPGSILSNTSRCLSRVEFVSDSEVRSIGDICAQVKCDSGKVHIRYKGNNSWHVCDNETENDVILPQSNDSALSSGVILCPKYSEVCM</sequence>
<dbReference type="GeneID" id="39988363"/>
<evidence type="ECO:0000256" key="6">
    <source>
        <dbReference type="ARBA" id="ARBA00023049"/>
    </source>
</evidence>
<organism evidence="8 9">
    <name type="scientific">Trypanosoma theileri</name>
    <dbReference type="NCBI Taxonomy" id="67003"/>
    <lineage>
        <taxon>Eukaryota</taxon>
        <taxon>Discoba</taxon>
        <taxon>Euglenozoa</taxon>
        <taxon>Kinetoplastea</taxon>
        <taxon>Metakinetoplastina</taxon>
        <taxon>Trypanosomatida</taxon>
        <taxon>Trypanosomatidae</taxon>
        <taxon>Trypanosoma</taxon>
    </lineage>
</organism>
<protein>
    <recommendedName>
        <fullName evidence="7">Leishmanolysin-like peptidase</fullName>
        <ecNumber evidence="7">3.4.24.-</ecNumber>
    </recommendedName>
</protein>
<gene>
    <name evidence="8" type="ORF">TM35_000311020</name>
</gene>
<dbReference type="EC" id="3.4.24.-" evidence="7"/>
<evidence type="ECO:0000256" key="2">
    <source>
        <dbReference type="ARBA" id="ARBA00022670"/>
    </source>
</evidence>
<evidence type="ECO:0000313" key="9">
    <source>
        <dbReference type="Proteomes" id="UP000192257"/>
    </source>
</evidence>
<evidence type="ECO:0000256" key="5">
    <source>
        <dbReference type="ARBA" id="ARBA00022833"/>
    </source>
</evidence>
<keyword evidence="3 7" id="KW-0479">Metal-binding</keyword>
<dbReference type="RefSeq" id="XP_028879982.1">
    <property type="nucleotide sequence ID" value="XM_029028583.1"/>
</dbReference>
<reference evidence="8 9" key="1">
    <citation type="submission" date="2017-03" db="EMBL/GenBank/DDBJ databases">
        <title>An alternative strategy for trypanosome survival in the mammalian bloodstream revealed through genome and transcriptome analysis of the ubiquitous bovine parasite Trypanosoma (Megatrypanum) theileri.</title>
        <authorList>
            <person name="Kelly S."/>
            <person name="Ivens A."/>
            <person name="Mott A."/>
            <person name="O'Neill E."/>
            <person name="Emms D."/>
            <person name="Macleod O."/>
            <person name="Voorheis P."/>
            <person name="Matthews J."/>
            <person name="Matthews K."/>
            <person name="Carrington M."/>
        </authorList>
    </citation>
    <scope>NUCLEOTIDE SEQUENCE [LARGE SCALE GENOMIC DNA]</scope>
    <source>
        <strain evidence="8">Edinburgh</strain>
    </source>
</reference>
<dbReference type="VEuPathDB" id="TriTrypDB:TM35_000311020"/>
<dbReference type="OrthoDB" id="252769at2759"/>